<comment type="caution">
    <text evidence="16">The sequence shown here is derived from an EMBL/GenBank/DDBJ whole genome shotgun (WGS) entry which is preliminary data.</text>
</comment>
<evidence type="ECO:0000256" key="14">
    <source>
        <dbReference type="SAM" id="MobiDB-lite"/>
    </source>
</evidence>
<evidence type="ECO:0000256" key="9">
    <source>
        <dbReference type="ARBA" id="ARBA00023014"/>
    </source>
</evidence>
<dbReference type="GO" id="GO:0051539">
    <property type="term" value="F:4 iron, 4 sulfur cluster binding"/>
    <property type="evidence" value="ECO:0007669"/>
    <property type="project" value="UniProtKB-KW"/>
</dbReference>
<evidence type="ECO:0000256" key="11">
    <source>
        <dbReference type="ARBA" id="ARBA00023239"/>
    </source>
</evidence>
<dbReference type="STRING" id="7102.A0A2A4JNJ7"/>
<comment type="caution">
    <text evidence="13">Lacks conserved residue(s) required for the propagation of feature annotation.</text>
</comment>
<feature type="compositionally biased region" description="Basic residues" evidence="14">
    <location>
        <begin position="508"/>
        <end position="518"/>
    </location>
</feature>
<comment type="similarity">
    <text evidence="2 13">Belongs to the Nth/MutY family.</text>
</comment>
<dbReference type="GO" id="GO:0005739">
    <property type="term" value="C:mitochondrion"/>
    <property type="evidence" value="ECO:0007669"/>
    <property type="project" value="UniProtKB-SubCell"/>
</dbReference>
<keyword evidence="3" id="KW-0004">4Fe-4S</keyword>
<dbReference type="InterPro" id="IPR003651">
    <property type="entry name" value="Endonuclease3_FeS-loop_motif"/>
</dbReference>
<feature type="domain" description="HhH-GPD" evidence="15">
    <location>
        <begin position="146"/>
        <end position="296"/>
    </location>
</feature>
<evidence type="ECO:0000256" key="13">
    <source>
        <dbReference type="HAMAP-Rule" id="MF_03183"/>
    </source>
</evidence>
<dbReference type="EC" id="3.2.2.-" evidence="13"/>
<evidence type="ECO:0000256" key="6">
    <source>
        <dbReference type="ARBA" id="ARBA00022801"/>
    </source>
</evidence>
<evidence type="ECO:0000256" key="10">
    <source>
        <dbReference type="ARBA" id="ARBA00023204"/>
    </source>
</evidence>
<dbReference type="HAMAP" id="MF_03183">
    <property type="entry name" value="Endonuclease_III_Nth"/>
    <property type="match status" value="1"/>
</dbReference>
<dbReference type="GO" id="GO:0006289">
    <property type="term" value="P:nucleotide-excision repair"/>
    <property type="evidence" value="ECO:0007669"/>
    <property type="project" value="TreeGrafter"/>
</dbReference>
<dbReference type="PANTHER" id="PTHR43286">
    <property type="entry name" value="ENDONUCLEASE III-LIKE PROTEIN 1"/>
    <property type="match status" value="1"/>
</dbReference>
<evidence type="ECO:0000313" key="16">
    <source>
        <dbReference type="EMBL" id="PCG73389.1"/>
    </source>
</evidence>
<reference evidence="16" key="1">
    <citation type="submission" date="2017-09" db="EMBL/GenBank/DDBJ databases">
        <title>Contemporary evolution of a Lepidopteran species, Heliothis virescens, in response to modern agricultural practices.</title>
        <authorList>
            <person name="Fritz M.L."/>
            <person name="Deyonke A.M."/>
            <person name="Papanicolaou A."/>
            <person name="Micinski S."/>
            <person name="Westbrook J."/>
            <person name="Gould F."/>
        </authorList>
    </citation>
    <scope>NUCLEOTIDE SEQUENCE [LARGE SCALE GENOMIC DNA]</scope>
    <source>
        <strain evidence="16">HvINT-</strain>
        <tissue evidence="16">Whole body</tissue>
    </source>
</reference>
<dbReference type="FunFam" id="1.10.1670.10:FF:000003">
    <property type="entry name" value="Endonuclease III homolog"/>
    <property type="match status" value="1"/>
</dbReference>
<dbReference type="SMART" id="SM00525">
    <property type="entry name" value="FES"/>
    <property type="match status" value="1"/>
</dbReference>
<keyword evidence="10 13" id="KW-0234">DNA repair</keyword>
<evidence type="ECO:0000256" key="3">
    <source>
        <dbReference type="ARBA" id="ARBA00022485"/>
    </source>
</evidence>
<sequence>MPRGKTKVATGLSLKRKVGNNASAGIAAGNEEELNENIKSEGIEIKVEPPESSEDQPMIGKVDLSQFKFEKKPHVKIEFEKDSPVKEEPETKGLWEPPNWKEFLINLRNMRSNNDAPVDTMGCHLSGDEKAAPEVYRYQCLISLMLSSQTKDQVTFAAMERLRARGLTIDNVLAMSDDELGKLIYPVGFWKTKVKYIKKTTQTLKEQYNGDIPDSVEKLCKLTGVGPKMAHICMLVAWDKVTGIGVDTHVYRISNRIGWVKKPTNTPEDTRKALQTWLPFDLWSEVNHLLVGFGQTICLPIGPMCHECLNRDICPSSGKGRKSPKKTPVKSVKKEDPSEKSDEENDVKPPKSRKVTPRKELNEDKKQNSESNSEKLTVKAENEGKSPQIKEEAVGLEEDMEDFATKTVKLAVDTAAKKKVTPTNKSNTKETKSQDDFEDKNDKLPVKSATRKKVTPNKKAKAADQTENVDENGSQENSNKIKKGGKKKEVDDNKEVKLSVNSTDSTKPKKSPATRKSPRVKETNLSEPIAENDKTNVVQKKTRTAKK</sequence>
<keyword evidence="11 13" id="KW-0456">Lyase</keyword>
<evidence type="ECO:0000259" key="15">
    <source>
        <dbReference type="SMART" id="SM00478"/>
    </source>
</evidence>
<evidence type="ECO:0000256" key="4">
    <source>
        <dbReference type="ARBA" id="ARBA00022723"/>
    </source>
</evidence>
<keyword evidence="7" id="KW-0809">Transit peptide</keyword>
<dbReference type="PANTHER" id="PTHR43286:SF1">
    <property type="entry name" value="ENDONUCLEASE III-LIKE PROTEIN 1"/>
    <property type="match status" value="1"/>
</dbReference>
<feature type="compositionally biased region" description="Basic residues" evidence="14">
    <location>
        <begin position="319"/>
        <end position="328"/>
    </location>
</feature>
<organism evidence="16">
    <name type="scientific">Heliothis virescens</name>
    <name type="common">Tobacco budworm moth</name>
    <dbReference type="NCBI Taxonomy" id="7102"/>
    <lineage>
        <taxon>Eukaryota</taxon>
        <taxon>Metazoa</taxon>
        <taxon>Ecdysozoa</taxon>
        <taxon>Arthropoda</taxon>
        <taxon>Hexapoda</taxon>
        <taxon>Insecta</taxon>
        <taxon>Pterygota</taxon>
        <taxon>Neoptera</taxon>
        <taxon>Endopterygota</taxon>
        <taxon>Lepidoptera</taxon>
        <taxon>Glossata</taxon>
        <taxon>Ditrysia</taxon>
        <taxon>Noctuoidea</taxon>
        <taxon>Noctuidae</taxon>
        <taxon>Heliothinae</taxon>
        <taxon>Heliothis</taxon>
    </lineage>
</organism>
<evidence type="ECO:0000256" key="2">
    <source>
        <dbReference type="ARBA" id="ARBA00008343"/>
    </source>
</evidence>
<gene>
    <name evidence="13" type="primary">NTH1</name>
    <name evidence="16" type="ORF">B5V51_14861</name>
</gene>
<dbReference type="Pfam" id="PF00730">
    <property type="entry name" value="HhH-GPD"/>
    <property type="match status" value="1"/>
</dbReference>
<keyword evidence="13" id="KW-0496">Mitochondrion</keyword>
<keyword evidence="4" id="KW-0479">Metal-binding</keyword>
<feature type="region of interest" description="Disordered" evidence="14">
    <location>
        <begin position="412"/>
        <end position="547"/>
    </location>
</feature>
<dbReference type="FunFam" id="1.10.340.30:FF:000005">
    <property type="entry name" value="Endonuclease III-like protein 1"/>
    <property type="match status" value="1"/>
</dbReference>
<feature type="compositionally biased region" description="Basic and acidic residues" evidence="14">
    <location>
        <begin position="357"/>
        <end position="393"/>
    </location>
</feature>
<dbReference type="GO" id="GO:0003677">
    <property type="term" value="F:DNA binding"/>
    <property type="evidence" value="ECO:0007669"/>
    <property type="project" value="UniProtKB-UniRule"/>
</dbReference>
<dbReference type="EMBL" id="NWSH01000955">
    <property type="protein sequence ID" value="PCG73389.1"/>
    <property type="molecule type" value="Genomic_DNA"/>
</dbReference>
<dbReference type="GO" id="GO:0005634">
    <property type="term" value="C:nucleus"/>
    <property type="evidence" value="ECO:0007669"/>
    <property type="project" value="UniProtKB-SubCell"/>
</dbReference>
<dbReference type="AlphaFoldDB" id="A0A2A4JNJ7"/>
<keyword evidence="9" id="KW-0411">Iron-sulfur</keyword>
<keyword evidence="6 13" id="KW-0378">Hydrolase</keyword>
<dbReference type="Gene3D" id="1.10.340.30">
    <property type="entry name" value="Hypothetical protein, domain 2"/>
    <property type="match status" value="1"/>
</dbReference>
<comment type="catalytic activity">
    <reaction evidence="13">
        <text>2'-deoxyribonucleotide-(2'-deoxyribose 5'-phosphate)-2'-deoxyribonucleotide-DNA = a 3'-end 2'-deoxyribonucleotide-(2,3-dehydro-2,3-deoxyribose 5'-phosphate)-DNA + a 5'-end 5'-phospho-2'-deoxyribonucleoside-DNA + H(+)</text>
        <dbReference type="Rhea" id="RHEA:66592"/>
        <dbReference type="Rhea" id="RHEA-COMP:13180"/>
        <dbReference type="Rhea" id="RHEA-COMP:16897"/>
        <dbReference type="Rhea" id="RHEA-COMP:17067"/>
        <dbReference type="ChEBI" id="CHEBI:15378"/>
        <dbReference type="ChEBI" id="CHEBI:136412"/>
        <dbReference type="ChEBI" id="CHEBI:157695"/>
        <dbReference type="ChEBI" id="CHEBI:167181"/>
        <dbReference type="EC" id="4.2.99.18"/>
    </reaction>
</comment>
<dbReference type="GO" id="GO:0140078">
    <property type="term" value="F:class I DNA-(apurinic or apyrimidinic site) endonuclease activity"/>
    <property type="evidence" value="ECO:0007669"/>
    <property type="project" value="UniProtKB-EC"/>
</dbReference>
<feature type="compositionally biased region" description="Basic and acidic residues" evidence="14">
    <location>
        <begin position="487"/>
        <end position="497"/>
    </location>
</feature>
<dbReference type="SUPFAM" id="SSF48150">
    <property type="entry name" value="DNA-glycosylase"/>
    <property type="match status" value="1"/>
</dbReference>
<feature type="compositionally biased region" description="Basic and acidic residues" evidence="14">
    <location>
        <begin position="427"/>
        <end position="445"/>
    </location>
</feature>
<accession>A0A2A4JNJ7</accession>
<evidence type="ECO:0000256" key="12">
    <source>
        <dbReference type="ARBA" id="ARBA00023295"/>
    </source>
</evidence>
<dbReference type="Pfam" id="PF00633">
    <property type="entry name" value="HHH"/>
    <property type="match status" value="1"/>
</dbReference>
<dbReference type="InterPro" id="IPR023170">
    <property type="entry name" value="HhH_base_excis_C"/>
</dbReference>
<dbReference type="InterPro" id="IPR003265">
    <property type="entry name" value="HhH-GPD_domain"/>
</dbReference>
<dbReference type="InterPro" id="IPR011257">
    <property type="entry name" value="DNA_glycosylase"/>
</dbReference>
<keyword evidence="5 13" id="KW-0227">DNA damage</keyword>
<dbReference type="GO" id="GO:0000703">
    <property type="term" value="F:oxidized pyrimidine nucleobase lesion DNA N-glycosylase activity"/>
    <property type="evidence" value="ECO:0007669"/>
    <property type="project" value="UniProtKB-UniRule"/>
</dbReference>
<keyword evidence="12 13" id="KW-0326">Glycosidase</keyword>
<name>A0A2A4JNJ7_HELVI</name>
<keyword evidence="13" id="KW-0539">Nucleus</keyword>
<dbReference type="InterPro" id="IPR000445">
    <property type="entry name" value="HhH_motif"/>
</dbReference>
<evidence type="ECO:0000256" key="7">
    <source>
        <dbReference type="ARBA" id="ARBA00022946"/>
    </source>
</evidence>
<protein>
    <recommendedName>
        <fullName evidence="13">Endonuclease III homolog</fullName>
        <ecNumber evidence="13">3.2.2.-</ecNumber>
        <ecNumber evidence="13">4.2.99.18</ecNumber>
    </recommendedName>
    <alternativeName>
        <fullName evidence="13">Bifunctional DNA N-glycosylase/DNA-(apurinic or apyrimidinic site) lyase</fullName>
        <shortName evidence="13">DNA glycosylase/AP lyase</shortName>
    </alternativeName>
</protein>
<feature type="region of interest" description="Disordered" evidence="14">
    <location>
        <begin position="316"/>
        <end position="397"/>
    </location>
</feature>
<proteinExistence type="inferred from homology"/>
<comment type="function">
    <text evidence="13">Bifunctional DNA N-glycosylase with associated apurinic/apyrimidinic (AP) lyase function that catalyzes the first step in base excision repair (BER), the primary repair pathway for the repair of oxidative DNA damage. The DNA N-glycosylase activity releases the damaged DNA base from DNA by cleaving the N-glycosidic bond, leaving an AP site. The AP lyase activity cleaves the phosphodiester bond 3' to the AP site by a beta-elimination. Primarily recognizes and repairs oxidative base damage of pyrimidines.</text>
</comment>
<evidence type="ECO:0000256" key="5">
    <source>
        <dbReference type="ARBA" id="ARBA00022763"/>
    </source>
</evidence>
<evidence type="ECO:0000256" key="8">
    <source>
        <dbReference type="ARBA" id="ARBA00023004"/>
    </source>
</evidence>
<feature type="compositionally biased region" description="Basic residues" evidence="14">
    <location>
        <begin position="449"/>
        <end position="460"/>
    </location>
</feature>
<dbReference type="InterPro" id="IPR030841">
    <property type="entry name" value="NTH1"/>
</dbReference>
<comment type="cofactor">
    <cofactor evidence="1">
        <name>[4Fe-4S] cluster</name>
        <dbReference type="ChEBI" id="CHEBI:49883"/>
    </cofactor>
</comment>
<dbReference type="GO" id="GO:0006285">
    <property type="term" value="P:base-excision repair, AP site formation"/>
    <property type="evidence" value="ECO:0007669"/>
    <property type="project" value="UniProtKB-UniRule"/>
</dbReference>
<dbReference type="SMART" id="SM00478">
    <property type="entry name" value="ENDO3c"/>
    <property type="match status" value="1"/>
</dbReference>
<dbReference type="CDD" id="cd00056">
    <property type="entry name" value="ENDO3c"/>
    <property type="match status" value="1"/>
</dbReference>
<keyword evidence="8" id="KW-0408">Iron</keyword>
<dbReference type="Gene3D" id="1.10.1670.10">
    <property type="entry name" value="Helix-hairpin-Helix base-excision DNA repair enzymes (C-terminal)"/>
    <property type="match status" value="1"/>
</dbReference>
<dbReference type="EC" id="4.2.99.18" evidence="13"/>
<comment type="subcellular location">
    <subcellularLocation>
        <location evidence="13">Nucleus</location>
    </subcellularLocation>
    <subcellularLocation>
        <location evidence="13">Mitochondrion</location>
    </subcellularLocation>
</comment>
<dbReference type="GO" id="GO:0046872">
    <property type="term" value="F:metal ion binding"/>
    <property type="evidence" value="ECO:0007669"/>
    <property type="project" value="UniProtKB-KW"/>
</dbReference>
<evidence type="ECO:0000256" key="1">
    <source>
        <dbReference type="ARBA" id="ARBA00001966"/>
    </source>
</evidence>